<feature type="region of interest" description="Disordered" evidence="1">
    <location>
        <begin position="174"/>
        <end position="227"/>
    </location>
</feature>
<dbReference type="OrthoDB" id="536715at2759"/>
<dbReference type="GeneID" id="9619715"/>
<feature type="compositionally biased region" description="Gly residues" evidence="1">
    <location>
        <begin position="87"/>
        <end position="97"/>
    </location>
</feature>
<feature type="compositionally biased region" description="Basic and acidic residues" evidence="1">
    <location>
        <begin position="181"/>
        <end position="190"/>
    </location>
</feature>
<accession>D8TV07</accession>
<dbReference type="RefSeq" id="XP_002950135.1">
    <property type="nucleotide sequence ID" value="XM_002950089.1"/>
</dbReference>
<feature type="region of interest" description="Disordered" evidence="1">
    <location>
        <begin position="299"/>
        <end position="333"/>
    </location>
</feature>
<evidence type="ECO:0008006" key="4">
    <source>
        <dbReference type="Google" id="ProtNLM"/>
    </source>
</evidence>
<dbReference type="EMBL" id="GL378338">
    <property type="protein sequence ID" value="EFJ48803.1"/>
    <property type="molecule type" value="Genomic_DNA"/>
</dbReference>
<evidence type="ECO:0000313" key="2">
    <source>
        <dbReference type="EMBL" id="EFJ48803.1"/>
    </source>
</evidence>
<evidence type="ECO:0000256" key="1">
    <source>
        <dbReference type="SAM" id="MobiDB-lite"/>
    </source>
</evidence>
<sequence>MDAEGDLCTRCGAHAVSYDYGASCCVCQNCGFVSQQHELVAYQEIADTQQGNPIGGHFAVTAAYGAEALYISRCLELMRQSGSSTHGTGGQTGGTGGVAAAPPYPVGNDGASARARRQRQELSNLEGLATALRLPGPITQVAAGFLARIHQAASGTAAARRYGYGGDNAGAVPGCSGNGNRGDEDKRADGAWDISPNAETGVTEAKEAPPSSSVSTAARPALPATGGQESCARLGALLYLASRSERGTLTLAEVAMATCTDIFRVGEMARQQAAFLQLSLPAVDVERFVMRMARELVASGQLQQQESTTEAAPVAAEGGAAGGGGGDDLLDGGAEAAAAPVSETALWSHPLVRKTSQLTELVMRKGWHEGRSPRTVAAVAEHHVRGQPVMGPEAGGNVFKWNLVPTGFINGQGPRLYKYMYIS</sequence>
<proteinExistence type="predicted"/>
<dbReference type="Gene3D" id="1.10.472.170">
    <property type="match status" value="1"/>
</dbReference>
<dbReference type="AlphaFoldDB" id="D8TV07"/>
<organism evidence="3">
    <name type="scientific">Volvox carteri f. nagariensis</name>
    <dbReference type="NCBI Taxonomy" id="3068"/>
    <lineage>
        <taxon>Eukaryota</taxon>
        <taxon>Viridiplantae</taxon>
        <taxon>Chlorophyta</taxon>
        <taxon>core chlorophytes</taxon>
        <taxon>Chlorophyceae</taxon>
        <taxon>CS clade</taxon>
        <taxon>Chlamydomonadales</taxon>
        <taxon>Volvocaceae</taxon>
        <taxon>Volvox</taxon>
    </lineage>
</organism>
<reference evidence="2 3" key="1">
    <citation type="journal article" date="2010" name="Science">
        <title>Genomic analysis of organismal complexity in the multicellular green alga Volvox carteri.</title>
        <authorList>
            <person name="Prochnik S.E."/>
            <person name="Umen J."/>
            <person name="Nedelcu A.M."/>
            <person name="Hallmann A."/>
            <person name="Miller S.M."/>
            <person name="Nishii I."/>
            <person name="Ferris P."/>
            <person name="Kuo A."/>
            <person name="Mitros T."/>
            <person name="Fritz-Laylin L.K."/>
            <person name="Hellsten U."/>
            <person name="Chapman J."/>
            <person name="Simakov O."/>
            <person name="Rensing S.A."/>
            <person name="Terry A."/>
            <person name="Pangilinan J."/>
            <person name="Kapitonov V."/>
            <person name="Jurka J."/>
            <person name="Salamov A."/>
            <person name="Shapiro H."/>
            <person name="Schmutz J."/>
            <person name="Grimwood J."/>
            <person name="Lindquist E."/>
            <person name="Lucas S."/>
            <person name="Grigoriev I.V."/>
            <person name="Schmitt R."/>
            <person name="Kirk D."/>
            <person name="Rokhsar D.S."/>
        </authorList>
    </citation>
    <scope>NUCLEOTIDE SEQUENCE [LARGE SCALE GENOMIC DNA]</scope>
    <source>
        <strain evidence="3">f. Nagariensis / Eve</strain>
    </source>
</reference>
<evidence type="ECO:0000313" key="3">
    <source>
        <dbReference type="Proteomes" id="UP000001058"/>
    </source>
</evidence>
<feature type="region of interest" description="Disordered" evidence="1">
    <location>
        <begin position="82"/>
        <end position="104"/>
    </location>
</feature>
<dbReference type="InParanoid" id="D8TV07"/>
<dbReference type="Proteomes" id="UP000001058">
    <property type="component" value="Unassembled WGS sequence"/>
</dbReference>
<dbReference type="KEGG" id="vcn:VOLCADRAFT_90667"/>
<keyword evidence="3" id="KW-1185">Reference proteome</keyword>
<gene>
    <name evidence="2" type="ORF">VOLCADRAFT_90667</name>
</gene>
<name>D8TV07_VOLCA</name>
<protein>
    <recommendedName>
        <fullName evidence="4">TFIIB-type domain-containing protein</fullName>
    </recommendedName>
</protein>
<feature type="compositionally biased region" description="Polar residues" evidence="1">
    <location>
        <begin position="300"/>
        <end position="310"/>
    </location>
</feature>